<dbReference type="EnsemblMetazoa" id="SCAU001529-RA">
    <property type="protein sequence ID" value="SCAU001529-PA"/>
    <property type="gene ID" value="SCAU001529"/>
</dbReference>
<accession>A0A1I8NS12</accession>
<evidence type="ECO:0000256" key="1">
    <source>
        <dbReference type="SAM" id="SignalP"/>
    </source>
</evidence>
<protein>
    <submittedName>
        <fullName evidence="2">Uncharacterized protein</fullName>
    </submittedName>
</protein>
<reference evidence="2" key="1">
    <citation type="submission" date="2020-05" db="UniProtKB">
        <authorList>
            <consortium name="EnsemblMetazoa"/>
        </authorList>
    </citation>
    <scope>IDENTIFICATION</scope>
    <source>
        <strain evidence="2">USDA</strain>
    </source>
</reference>
<dbReference type="InterPro" id="IPR031734">
    <property type="entry name" value="MBF2"/>
</dbReference>
<dbReference type="Proteomes" id="UP000095300">
    <property type="component" value="Unassembled WGS sequence"/>
</dbReference>
<name>A0A1I8NS12_STOCA</name>
<dbReference type="OrthoDB" id="8192785at2759"/>
<dbReference type="VEuPathDB" id="VectorBase:SCAU001529"/>
<feature type="signal peptide" evidence="1">
    <location>
        <begin position="1"/>
        <end position="22"/>
    </location>
</feature>
<feature type="chain" id="PRO_5009325422" evidence="1">
    <location>
        <begin position="23"/>
        <end position="132"/>
    </location>
</feature>
<keyword evidence="3" id="KW-1185">Reference proteome</keyword>
<sequence>MPSKFFFCIVAVICASYLEVSAVSLIYGYLNPADVVIGSEFVHGKAEGVFHSIFKKTVKFPQEGKQNDVPITGIHVMDLGRPNNIAYNFLRDGGPGKTYATIEVMSQKDKPVNMKIIFYGLHAPNSTSHSTS</sequence>
<keyword evidence="1" id="KW-0732">Signal</keyword>
<gene>
    <name evidence="2" type="primary">106089869</name>
</gene>
<organism evidence="2 3">
    <name type="scientific">Stomoxys calcitrans</name>
    <name type="common">Stable fly</name>
    <name type="synonym">Conops calcitrans</name>
    <dbReference type="NCBI Taxonomy" id="35570"/>
    <lineage>
        <taxon>Eukaryota</taxon>
        <taxon>Metazoa</taxon>
        <taxon>Ecdysozoa</taxon>
        <taxon>Arthropoda</taxon>
        <taxon>Hexapoda</taxon>
        <taxon>Insecta</taxon>
        <taxon>Pterygota</taxon>
        <taxon>Neoptera</taxon>
        <taxon>Endopterygota</taxon>
        <taxon>Diptera</taxon>
        <taxon>Brachycera</taxon>
        <taxon>Muscomorpha</taxon>
        <taxon>Muscoidea</taxon>
        <taxon>Muscidae</taxon>
        <taxon>Stomoxys</taxon>
    </lineage>
</organism>
<dbReference type="KEGG" id="scac:106089869"/>
<evidence type="ECO:0000313" key="2">
    <source>
        <dbReference type="EnsemblMetazoa" id="SCAU001529-PA"/>
    </source>
</evidence>
<evidence type="ECO:0000313" key="3">
    <source>
        <dbReference type="Proteomes" id="UP000095300"/>
    </source>
</evidence>
<proteinExistence type="predicted"/>
<dbReference type="AlphaFoldDB" id="A0A1I8NS12"/>
<dbReference type="Pfam" id="PF15868">
    <property type="entry name" value="MBF2"/>
    <property type="match status" value="1"/>
</dbReference>